<feature type="region of interest" description="Disordered" evidence="1">
    <location>
        <begin position="1"/>
        <end position="29"/>
    </location>
</feature>
<proteinExistence type="predicted"/>
<evidence type="ECO:0000313" key="3">
    <source>
        <dbReference type="Proteomes" id="UP001054945"/>
    </source>
</evidence>
<organism evidence="2 3">
    <name type="scientific">Caerostris extrusa</name>
    <name type="common">Bark spider</name>
    <name type="synonym">Caerostris bankana</name>
    <dbReference type="NCBI Taxonomy" id="172846"/>
    <lineage>
        <taxon>Eukaryota</taxon>
        <taxon>Metazoa</taxon>
        <taxon>Ecdysozoa</taxon>
        <taxon>Arthropoda</taxon>
        <taxon>Chelicerata</taxon>
        <taxon>Arachnida</taxon>
        <taxon>Araneae</taxon>
        <taxon>Araneomorphae</taxon>
        <taxon>Entelegynae</taxon>
        <taxon>Araneoidea</taxon>
        <taxon>Araneidae</taxon>
        <taxon>Caerostris</taxon>
    </lineage>
</organism>
<keyword evidence="3" id="KW-1185">Reference proteome</keyword>
<dbReference type="AlphaFoldDB" id="A0AAV4R0P3"/>
<protein>
    <submittedName>
        <fullName evidence="2">Uncharacterized protein</fullName>
    </submittedName>
</protein>
<comment type="caution">
    <text evidence="2">The sequence shown here is derived from an EMBL/GenBank/DDBJ whole genome shotgun (WGS) entry which is preliminary data.</text>
</comment>
<dbReference type="Proteomes" id="UP001054945">
    <property type="component" value="Unassembled WGS sequence"/>
</dbReference>
<gene>
    <name evidence="2" type="ORF">CEXT_104381</name>
</gene>
<reference evidence="2 3" key="1">
    <citation type="submission" date="2021-06" db="EMBL/GenBank/DDBJ databases">
        <title>Caerostris extrusa draft genome.</title>
        <authorList>
            <person name="Kono N."/>
            <person name="Arakawa K."/>
        </authorList>
    </citation>
    <scope>NUCLEOTIDE SEQUENCE [LARGE SCALE GENOMIC DNA]</scope>
</reference>
<evidence type="ECO:0000313" key="2">
    <source>
        <dbReference type="EMBL" id="GIY14641.1"/>
    </source>
</evidence>
<sequence length="77" mass="8391">MRLEDRGGCQVHRFSPPSPVIGSSDSEQRDEQVLSRVAVIGDGAGSDWVCPKSWRSAVINHSLWVIMGSDLNLLVSV</sequence>
<dbReference type="EMBL" id="BPLR01007124">
    <property type="protein sequence ID" value="GIY14641.1"/>
    <property type="molecule type" value="Genomic_DNA"/>
</dbReference>
<evidence type="ECO:0000256" key="1">
    <source>
        <dbReference type="SAM" id="MobiDB-lite"/>
    </source>
</evidence>
<accession>A0AAV4R0P3</accession>
<name>A0AAV4R0P3_CAEEX</name>